<dbReference type="EMBL" id="JANIBC010000023">
    <property type="protein sequence ID" value="MCQ8186608.1"/>
    <property type="molecule type" value="Genomic_DNA"/>
</dbReference>
<reference evidence="2" key="1">
    <citation type="submission" date="2022-07" db="EMBL/GenBank/DDBJ databases">
        <title>Parvularcula maris sp. nov., an algicidal bacterium isolated from seawater.</title>
        <authorList>
            <person name="Li F."/>
        </authorList>
    </citation>
    <scope>NUCLEOTIDE SEQUENCE</scope>
    <source>
        <strain evidence="2">BGMRC 0090</strain>
    </source>
</reference>
<dbReference type="Proteomes" id="UP001142610">
    <property type="component" value="Unassembled WGS sequence"/>
</dbReference>
<name>A0A9X2LBD0_9PROT</name>
<dbReference type="AlphaFoldDB" id="A0A9X2LBD0"/>
<dbReference type="Pfam" id="PF09923">
    <property type="entry name" value="DUF2155"/>
    <property type="match status" value="1"/>
</dbReference>
<accession>A0A9X2LBD0</accession>
<protein>
    <submittedName>
        <fullName evidence="2">DUF2155 domain-containing protein</fullName>
    </submittedName>
</protein>
<dbReference type="InterPro" id="IPR019225">
    <property type="entry name" value="DUF2155"/>
</dbReference>
<feature type="region of interest" description="Disordered" evidence="1">
    <location>
        <begin position="25"/>
        <end position="51"/>
    </location>
</feature>
<organism evidence="2 3">
    <name type="scientific">Parvularcula maris</name>
    <dbReference type="NCBI Taxonomy" id="2965077"/>
    <lineage>
        <taxon>Bacteria</taxon>
        <taxon>Pseudomonadati</taxon>
        <taxon>Pseudomonadota</taxon>
        <taxon>Alphaproteobacteria</taxon>
        <taxon>Parvularculales</taxon>
        <taxon>Parvularculaceae</taxon>
        <taxon>Parvularcula</taxon>
    </lineage>
</organism>
<dbReference type="RefSeq" id="WP_256620545.1">
    <property type="nucleotide sequence ID" value="NZ_JANIBC010000023.1"/>
</dbReference>
<sequence>MLTAATFISLAALAQAIQDDEPENLLGWTVEPPAPVEGQETELDRLSRSPSGSGFLSEIYGSAGDDDRVPVSVTLRALDKITAQFRDLEVPIGQPQTFGTLTLLPRTCSTRPPEEFPETTVFLEVFAGEADVAGQRARDAEAAEELEPVRVEGEELPPAPLGPSIDEEIFGASIFRGWMFASSPSLNGMQHPTYDVWVIDCRMEDPAI</sequence>
<comment type="caution">
    <text evidence="2">The sequence shown here is derived from an EMBL/GenBank/DDBJ whole genome shotgun (WGS) entry which is preliminary data.</text>
</comment>
<proteinExistence type="predicted"/>
<keyword evidence="3" id="KW-1185">Reference proteome</keyword>
<evidence type="ECO:0000313" key="3">
    <source>
        <dbReference type="Proteomes" id="UP001142610"/>
    </source>
</evidence>
<evidence type="ECO:0000256" key="1">
    <source>
        <dbReference type="SAM" id="MobiDB-lite"/>
    </source>
</evidence>
<evidence type="ECO:0000313" key="2">
    <source>
        <dbReference type="EMBL" id="MCQ8186608.1"/>
    </source>
</evidence>
<gene>
    <name evidence="2" type="ORF">NOG11_14590</name>
</gene>